<dbReference type="InterPro" id="IPR032675">
    <property type="entry name" value="LRR_dom_sf"/>
</dbReference>
<feature type="region of interest" description="Disordered" evidence="1">
    <location>
        <begin position="306"/>
        <end position="325"/>
    </location>
</feature>
<feature type="region of interest" description="Disordered" evidence="1">
    <location>
        <begin position="539"/>
        <end position="607"/>
    </location>
</feature>
<evidence type="ECO:0008006" key="4">
    <source>
        <dbReference type="Google" id="ProtNLM"/>
    </source>
</evidence>
<evidence type="ECO:0000313" key="3">
    <source>
        <dbReference type="Proteomes" id="UP001194580"/>
    </source>
</evidence>
<proteinExistence type="predicted"/>
<evidence type="ECO:0000313" key="2">
    <source>
        <dbReference type="EMBL" id="KAG0280881.1"/>
    </source>
</evidence>
<dbReference type="Proteomes" id="UP001194580">
    <property type="component" value="Unassembled WGS sequence"/>
</dbReference>
<feature type="compositionally biased region" description="Low complexity" evidence="1">
    <location>
        <begin position="539"/>
        <end position="558"/>
    </location>
</feature>
<feature type="compositionally biased region" description="Polar residues" evidence="1">
    <location>
        <begin position="559"/>
        <end position="580"/>
    </location>
</feature>
<comment type="caution">
    <text evidence="2">The sequence shown here is derived from an EMBL/GenBank/DDBJ whole genome shotgun (WGS) entry which is preliminary data.</text>
</comment>
<dbReference type="AlphaFoldDB" id="A0AAD4DKZ1"/>
<evidence type="ECO:0000256" key="1">
    <source>
        <dbReference type="SAM" id="MobiDB-lite"/>
    </source>
</evidence>
<gene>
    <name evidence="2" type="ORF">BGZ95_008178</name>
</gene>
<organism evidence="2 3">
    <name type="scientific">Linnemannia exigua</name>
    <dbReference type="NCBI Taxonomy" id="604196"/>
    <lineage>
        <taxon>Eukaryota</taxon>
        <taxon>Fungi</taxon>
        <taxon>Fungi incertae sedis</taxon>
        <taxon>Mucoromycota</taxon>
        <taxon>Mortierellomycotina</taxon>
        <taxon>Mortierellomycetes</taxon>
        <taxon>Mortierellales</taxon>
        <taxon>Mortierellaceae</taxon>
        <taxon>Linnemannia</taxon>
    </lineage>
</organism>
<name>A0AAD4DKZ1_9FUNG</name>
<keyword evidence="3" id="KW-1185">Reference proteome</keyword>
<sequence>MGPLGGPATLAPDRLYSSVEQDLFLDHKKRCPFKSGQRSFKHHLSSSTTVFTVTRVTATGFVIIFSTAFVWPTAGLSQTETGFTSIPFGGVSEGCPPPPKRRRSYPWPTLLPYHTMVHTLNVSLSTADMVQDLLELIPCCTELQSFALHSAIPTEDLLIRGVIASACNDALDPLDSSNATAAASSSPHRASTSSASLASMAQGGAAHTSHSHAHSLSLDPYNSSTNPRAGLQEGDDETIMASSTSQSGMLLKLLSQSCPKLEKIWFSGFHPVSVLGTPTDLRPRPSQEHRLSAHLAESLVVQPPATVDAPFQPSSNGTSTSPNTTIVDASLPPIPPVPGINSAVALPKSASPAIAAAAAVNQQLVQSKIHSVQFVNCTLPPQYLLTMIQHSLPNLTKLALTQCWQGNPLTDTFLTSVVKVCPGLKEITLHAMQNHRDSVTSENLLYMLQGLEGRPNSREEEHLYYDSRSGLPHGTGIGGGASLADFPLGTFHKTSYTTTPSISSTAATVGQSSRASHSPGSSSPSSAFVTIPIPSSSSSSIADSSLSPLPSPSSASSSYLTNGSSCTNQESTTNGHLSALSSPYHHHHQHQSSTHYQNTLTPSRPGSDLESISVWFTHSTLDQSIAAELANRVRHPRLKRVEFGSEDAFDVGEDLIRQLGRQREEVDVTWVSFGDTGDDRDD</sequence>
<feature type="compositionally biased region" description="Low complexity" evidence="1">
    <location>
        <begin position="313"/>
        <end position="325"/>
    </location>
</feature>
<dbReference type="EMBL" id="JAAAIL010000042">
    <property type="protein sequence ID" value="KAG0280881.1"/>
    <property type="molecule type" value="Genomic_DNA"/>
</dbReference>
<feature type="region of interest" description="Disordered" evidence="1">
    <location>
        <begin position="177"/>
        <end position="233"/>
    </location>
</feature>
<accession>A0AAD4DKZ1</accession>
<feature type="compositionally biased region" description="Low complexity" evidence="1">
    <location>
        <begin position="177"/>
        <end position="218"/>
    </location>
</feature>
<reference evidence="2" key="1">
    <citation type="journal article" date="2020" name="Fungal Divers.">
        <title>Resolving the Mortierellaceae phylogeny through synthesis of multi-gene phylogenetics and phylogenomics.</title>
        <authorList>
            <person name="Vandepol N."/>
            <person name="Liber J."/>
            <person name="Desiro A."/>
            <person name="Na H."/>
            <person name="Kennedy M."/>
            <person name="Barry K."/>
            <person name="Grigoriev I.V."/>
            <person name="Miller A.N."/>
            <person name="O'Donnell K."/>
            <person name="Stajich J.E."/>
            <person name="Bonito G."/>
        </authorList>
    </citation>
    <scope>NUCLEOTIDE SEQUENCE</scope>
    <source>
        <strain evidence="2">NRRL 28262</strain>
    </source>
</reference>
<dbReference type="Gene3D" id="3.80.10.10">
    <property type="entry name" value="Ribonuclease Inhibitor"/>
    <property type="match status" value="1"/>
</dbReference>
<protein>
    <recommendedName>
        <fullName evidence="4">F-box domain-containing protein</fullName>
    </recommendedName>
</protein>
<feature type="region of interest" description="Disordered" evidence="1">
    <location>
        <begin position="507"/>
        <end position="527"/>
    </location>
</feature>